<sequence>METTFQPIIPNGQSTDKVRDVASGNDLDSAAAEFEAIFARMMLASMRQANLGDDILGGKGGDMFRGRFDGEIASVMGERGALGIGRALSEFLARGKPEGPKE</sequence>
<gene>
    <name evidence="3" type="ORF">KCG44_09510</name>
</gene>
<evidence type="ECO:0000313" key="4">
    <source>
        <dbReference type="Proteomes" id="UP000722336"/>
    </source>
</evidence>
<proteinExistence type="predicted"/>
<reference evidence="3 4" key="1">
    <citation type="submission" date="2021-04" db="EMBL/GenBank/DDBJ databases">
        <authorList>
            <person name="Pira H."/>
            <person name="Risdian C."/>
            <person name="Wink J."/>
        </authorList>
    </citation>
    <scope>NUCLEOTIDE SEQUENCE [LARGE SCALE GENOMIC DNA]</scope>
    <source>
        <strain evidence="3 4">WHA3</strain>
    </source>
</reference>
<feature type="domain" description="Flagellar protein FlgJ N-terminal" evidence="2">
    <location>
        <begin position="45"/>
        <end position="88"/>
    </location>
</feature>
<feature type="compositionally biased region" description="Polar residues" evidence="1">
    <location>
        <begin position="1"/>
        <end position="15"/>
    </location>
</feature>
<organism evidence="3 4">
    <name type="scientific">Pacificimonas pallii</name>
    <dbReference type="NCBI Taxonomy" id="2827236"/>
    <lineage>
        <taxon>Bacteria</taxon>
        <taxon>Pseudomonadati</taxon>
        <taxon>Pseudomonadota</taxon>
        <taxon>Alphaproteobacteria</taxon>
        <taxon>Sphingomonadales</taxon>
        <taxon>Sphingosinicellaceae</taxon>
        <taxon>Pacificimonas</taxon>
    </lineage>
</organism>
<comment type="caution">
    <text evidence="3">The sequence shown here is derived from an EMBL/GenBank/DDBJ whole genome shotgun (WGS) entry which is preliminary data.</text>
</comment>
<dbReference type="EMBL" id="JAGSPA010000003">
    <property type="protein sequence ID" value="MBV7257019.1"/>
    <property type="molecule type" value="Genomic_DNA"/>
</dbReference>
<evidence type="ECO:0000256" key="1">
    <source>
        <dbReference type="SAM" id="MobiDB-lite"/>
    </source>
</evidence>
<evidence type="ECO:0000259" key="2">
    <source>
        <dbReference type="Pfam" id="PF10135"/>
    </source>
</evidence>
<dbReference type="InterPro" id="IPR019301">
    <property type="entry name" value="Flagellar_prot_FlgJ_N"/>
</dbReference>
<dbReference type="Pfam" id="PF10135">
    <property type="entry name" value="Rod-binding"/>
    <property type="match status" value="1"/>
</dbReference>
<protein>
    <submittedName>
        <fullName evidence="3">Rod-binding protein</fullName>
    </submittedName>
</protein>
<dbReference type="RefSeq" id="WP_218445857.1">
    <property type="nucleotide sequence ID" value="NZ_JAGSPA010000003.1"/>
</dbReference>
<keyword evidence="4" id="KW-1185">Reference proteome</keyword>
<accession>A0ABS6SF41</accession>
<dbReference type="Proteomes" id="UP000722336">
    <property type="component" value="Unassembled WGS sequence"/>
</dbReference>
<feature type="region of interest" description="Disordered" evidence="1">
    <location>
        <begin position="1"/>
        <end position="20"/>
    </location>
</feature>
<evidence type="ECO:0000313" key="3">
    <source>
        <dbReference type="EMBL" id="MBV7257019.1"/>
    </source>
</evidence>
<name>A0ABS6SF41_9SPHN</name>